<dbReference type="RefSeq" id="WP_349245973.1">
    <property type="nucleotide sequence ID" value="NZ_JASCXX010000022.1"/>
</dbReference>
<feature type="compositionally biased region" description="Polar residues" evidence="1">
    <location>
        <begin position="77"/>
        <end position="89"/>
    </location>
</feature>
<comment type="caution">
    <text evidence="2">The sequence shown here is derived from an EMBL/GenBank/DDBJ whole genome shotgun (WGS) entry which is preliminary data.</text>
</comment>
<proteinExistence type="predicted"/>
<feature type="region of interest" description="Disordered" evidence="1">
    <location>
        <begin position="77"/>
        <end position="132"/>
    </location>
</feature>
<name>A0AAW6TY24_9BACT</name>
<sequence length="486" mass="53466">MLRILIPVAAMIVGVGAGVFIGMRRRGPAPTGTDRSRWTSGLERARTLLSRVCGWITRIIRWTSGIATHLPDRLKQTTQGLRDQRQSGGAPQEGNDPAPHAVGEGNDRTATRTEKDHEPGPSETSDGGVDLSGLNCRARIGREPKGDTWQTVLIVDICGVIEAPDDGHDVDLKATLSDITDRKGPALPALVRPKQGPISRTSHFAYQTQIGRLCHQHTVLEDWMAVAQISPEWFVLPRQGHRELRFDIAIVSRSTGEQLAAGTCIGAFENIEVGYLDIDDNIQRAKTLAVGLAFSVGAANNALQEPEINVIHGWVRTNFGSGDASEGARLELEQALRKTATFFLRGGRLNLEEICREIVEIAPMVGRLDIMDLSLRVAGAKGQVTAADLRLLKDLAQWLKIDRGRLRTMVEKTLPVSMHQSEDAEMILGVTTEMNQDEVRHQLNREYAKWSSRVISSDPAIRKQADQMLNLIADARTQYIGVKLSK</sequence>
<gene>
    <name evidence="2" type="ORF">QJ522_16010</name>
</gene>
<protein>
    <submittedName>
        <fullName evidence="2">Uncharacterized protein</fullName>
    </submittedName>
</protein>
<accession>A0AAW6TY24</accession>
<evidence type="ECO:0000313" key="3">
    <source>
        <dbReference type="Proteomes" id="UP001431776"/>
    </source>
</evidence>
<feature type="compositionally biased region" description="Basic and acidic residues" evidence="1">
    <location>
        <begin position="105"/>
        <end position="120"/>
    </location>
</feature>
<dbReference type="SUPFAM" id="SSF158682">
    <property type="entry name" value="TerB-like"/>
    <property type="match status" value="1"/>
</dbReference>
<dbReference type="EMBL" id="JASCXX010000022">
    <property type="protein sequence ID" value="MDI6450562.1"/>
    <property type="molecule type" value="Genomic_DNA"/>
</dbReference>
<dbReference type="Gene3D" id="1.10.3680.10">
    <property type="entry name" value="TerB-like"/>
    <property type="match status" value="1"/>
</dbReference>
<dbReference type="AlphaFoldDB" id="A0AAW6TY24"/>
<keyword evidence="3" id="KW-1185">Reference proteome</keyword>
<dbReference type="Proteomes" id="UP001431776">
    <property type="component" value="Unassembled WGS sequence"/>
</dbReference>
<organism evidence="2 3">
    <name type="scientific">Anaerobaca lacustris</name>
    <dbReference type="NCBI Taxonomy" id="3044600"/>
    <lineage>
        <taxon>Bacteria</taxon>
        <taxon>Pseudomonadati</taxon>
        <taxon>Planctomycetota</taxon>
        <taxon>Phycisphaerae</taxon>
        <taxon>Sedimentisphaerales</taxon>
        <taxon>Anaerobacaceae</taxon>
        <taxon>Anaerobaca</taxon>
    </lineage>
</organism>
<evidence type="ECO:0000313" key="2">
    <source>
        <dbReference type="EMBL" id="MDI6450562.1"/>
    </source>
</evidence>
<reference evidence="2" key="1">
    <citation type="submission" date="2023-05" db="EMBL/GenBank/DDBJ databases">
        <title>Anaerotaeda fermentans gen. nov., sp. nov., a novel anaerobic planctomycete of the new family within the order Sedimentisphaerales isolated from Taman Peninsula, Russia.</title>
        <authorList>
            <person name="Khomyakova M.A."/>
            <person name="Merkel A.Y."/>
            <person name="Slobodkin A.I."/>
        </authorList>
    </citation>
    <scope>NUCLEOTIDE SEQUENCE</scope>
    <source>
        <strain evidence="2">M17dextr</strain>
    </source>
</reference>
<dbReference type="InterPro" id="IPR029024">
    <property type="entry name" value="TerB-like"/>
</dbReference>
<evidence type="ECO:0000256" key="1">
    <source>
        <dbReference type="SAM" id="MobiDB-lite"/>
    </source>
</evidence>